<name>A0A9K3GIP0_9EUKA</name>
<evidence type="ECO:0000313" key="4">
    <source>
        <dbReference type="EMBL" id="GIQ83745.1"/>
    </source>
</evidence>
<keyword evidence="5" id="KW-1185">Reference proteome</keyword>
<dbReference type="GO" id="GO:0003743">
    <property type="term" value="F:translation initiation factor activity"/>
    <property type="evidence" value="ECO:0007669"/>
    <property type="project" value="UniProtKB-KW"/>
</dbReference>
<dbReference type="OrthoDB" id="590761at2759"/>
<dbReference type="PANTHER" id="PTHR10340">
    <property type="entry name" value="SPHINGOMYELIN PHOSPHODIESTERASE"/>
    <property type="match status" value="1"/>
</dbReference>
<keyword evidence="4" id="KW-0396">Initiation factor</keyword>
<dbReference type="SUPFAM" id="SSF56300">
    <property type="entry name" value="Metallo-dependent phosphatases"/>
    <property type="match status" value="1"/>
</dbReference>
<evidence type="ECO:0000313" key="5">
    <source>
        <dbReference type="Proteomes" id="UP000265618"/>
    </source>
</evidence>
<dbReference type="InterPro" id="IPR023398">
    <property type="entry name" value="TIF_eIF4e-like"/>
</dbReference>
<keyword evidence="2" id="KW-0325">Glycoprotein</keyword>
<protein>
    <submittedName>
        <fullName evidence="4">Translation Initiation factor eIF- 4e</fullName>
    </submittedName>
</protein>
<dbReference type="PANTHER" id="PTHR10340:SF57">
    <property type="entry name" value="METALLOPHOS DOMAIN-CONTAINING PROTEIN"/>
    <property type="match status" value="1"/>
</dbReference>
<feature type="region of interest" description="Disordered" evidence="3">
    <location>
        <begin position="52"/>
        <end position="71"/>
    </location>
</feature>
<dbReference type="GO" id="GO:0003723">
    <property type="term" value="F:RNA binding"/>
    <property type="evidence" value="ECO:0007669"/>
    <property type="project" value="InterPro"/>
</dbReference>
<proteinExistence type="predicted"/>
<accession>A0A9K3GIP0</accession>
<dbReference type="GO" id="GO:0016787">
    <property type="term" value="F:hydrolase activity"/>
    <property type="evidence" value="ECO:0007669"/>
    <property type="project" value="UniProtKB-KW"/>
</dbReference>
<dbReference type="Pfam" id="PF01652">
    <property type="entry name" value="IF4E"/>
    <property type="match status" value="1"/>
</dbReference>
<comment type="caution">
    <text evidence="4">The sequence shown here is derived from an EMBL/GenBank/DDBJ whole genome shotgun (WGS) entry which is preliminary data.</text>
</comment>
<dbReference type="InterPro" id="IPR029052">
    <property type="entry name" value="Metallo-depent_PP-like"/>
</dbReference>
<evidence type="ECO:0000256" key="1">
    <source>
        <dbReference type="ARBA" id="ARBA00022801"/>
    </source>
</evidence>
<dbReference type="Gene3D" id="3.30.760.10">
    <property type="entry name" value="RNA Cap, Translation Initiation Factor Eif4e"/>
    <property type="match status" value="1"/>
</dbReference>
<keyword evidence="4" id="KW-0648">Protein biosynthesis</keyword>
<dbReference type="Gene3D" id="3.60.21.10">
    <property type="match status" value="1"/>
</dbReference>
<dbReference type="InterPro" id="IPR001040">
    <property type="entry name" value="TIF_eIF_4E"/>
</dbReference>
<evidence type="ECO:0000256" key="2">
    <source>
        <dbReference type="ARBA" id="ARBA00023180"/>
    </source>
</evidence>
<dbReference type="Proteomes" id="UP000265618">
    <property type="component" value="Unassembled WGS sequence"/>
</dbReference>
<dbReference type="EMBL" id="BDIP01001162">
    <property type="protein sequence ID" value="GIQ83745.1"/>
    <property type="molecule type" value="Genomic_DNA"/>
</dbReference>
<gene>
    <name evidence="4" type="ORF">KIPB_005113</name>
</gene>
<dbReference type="SUPFAM" id="SSF55418">
    <property type="entry name" value="eIF4e-like"/>
    <property type="match status" value="1"/>
</dbReference>
<dbReference type="AlphaFoldDB" id="A0A9K3GIP0"/>
<evidence type="ECO:0000256" key="3">
    <source>
        <dbReference type="SAM" id="MobiDB-lite"/>
    </source>
</evidence>
<organism evidence="4 5">
    <name type="scientific">Kipferlia bialata</name>
    <dbReference type="NCBI Taxonomy" id="797122"/>
    <lineage>
        <taxon>Eukaryota</taxon>
        <taxon>Metamonada</taxon>
        <taxon>Carpediemonas-like organisms</taxon>
        <taxon>Kipferlia</taxon>
    </lineage>
</organism>
<keyword evidence="1" id="KW-0378">Hydrolase</keyword>
<reference evidence="4 5" key="1">
    <citation type="journal article" date="2018" name="PLoS ONE">
        <title>The draft genome of Kipferlia bialata reveals reductive genome evolution in fornicate parasites.</title>
        <authorList>
            <person name="Tanifuji G."/>
            <person name="Takabayashi S."/>
            <person name="Kume K."/>
            <person name="Takagi M."/>
            <person name="Nakayama T."/>
            <person name="Kamikawa R."/>
            <person name="Inagaki Y."/>
            <person name="Hashimoto T."/>
        </authorList>
    </citation>
    <scope>NUCLEOTIDE SEQUENCE [LARGE SCALE GENOMIC DNA]</scope>
    <source>
        <strain evidence="4">NY0173</strain>
    </source>
</reference>
<sequence>MSQESCVDVAGSAEAEVTVSETPSDYVAEIQAEIPALEKLGAAIVPVSAPVVEKEATPVTPRESDDLEVDDEGDEDLFDLSQLKLQESWSLSFSTQIPKNKKSKKSQGTSEESWAKNVHKVTSVSSVEEFWCLYHFMDRLVSIGNLAVQYASYHYFKNDIEPKWETEENKNGCTMVIRLHNNKGSDKKFTGIEKVEFKAQFLCVLLGVIGGTSPLHDIVNGIVCKADHATFSKGGYYSRVIGGSRFIVINSVYYSARNSGVDTTKVPDPADQIQWITSELAQARANGERVSIVSHIPAGVNGYDKSDQWDGKFTDQFIELMERYSDVVANMFMAHFHQDMFHVLPTSFSDIPGFVAPGVSPSNYNNPGFRVGTMVHGVMTDYREYYTDLSSAYAANGIVYELLYTFTDAYRGQYQPTGLGLVDLADDMINDPKVYEEFQAYRTLFYQGDRVNYSCASILSNQTTFDQCVYDNPMD</sequence>